<name>A0A3N4KPY9_9PEZI</name>
<evidence type="ECO:0000256" key="2">
    <source>
        <dbReference type="SAM" id="Phobius"/>
    </source>
</evidence>
<dbReference type="InParanoid" id="A0A3N4KPY9"/>
<feature type="compositionally biased region" description="Polar residues" evidence="1">
    <location>
        <begin position="22"/>
        <end position="37"/>
    </location>
</feature>
<organism evidence="3 4">
    <name type="scientific">Morchella conica CCBAS932</name>
    <dbReference type="NCBI Taxonomy" id="1392247"/>
    <lineage>
        <taxon>Eukaryota</taxon>
        <taxon>Fungi</taxon>
        <taxon>Dikarya</taxon>
        <taxon>Ascomycota</taxon>
        <taxon>Pezizomycotina</taxon>
        <taxon>Pezizomycetes</taxon>
        <taxon>Pezizales</taxon>
        <taxon>Morchellaceae</taxon>
        <taxon>Morchella</taxon>
    </lineage>
</organism>
<evidence type="ECO:0000313" key="3">
    <source>
        <dbReference type="EMBL" id="RPB12560.1"/>
    </source>
</evidence>
<sequence length="83" mass="9330">MKHAPPCTPDKQTPNHPEPTHRSTQSPAELRPHTSSLHRLMAHDPATHRLMHRDATFFFFFLAIITGAVPTPNTPPSRMFLPG</sequence>
<evidence type="ECO:0000256" key="1">
    <source>
        <dbReference type="SAM" id="MobiDB-lite"/>
    </source>
</evidence>
<dbReference type="EMBL" id="ML119128">
    <property type="protein sequence ID" value="RPB12560.1"/>
    <property type="molecule type" value="Genomic_DNA"/>
</dbReference>
<feature type="region of interest" description="Disordered" evidence="1">
    <location>
        <begin position="1"/>
        <end position="41"/>
    </location>
</feature>
<accession>A0A3N4KPY9</accession>
<dbReference type="Proteomes" id="UP000277580">
    <property type="component" value="Unassembled WGS sequence"/>
</dbReference>
<gene>
    <name evidence="3" type="ORF">P167DRAFT_160295</name>
</gene>
<keyword evidence="4" id="KW-1185">Reference proteome</keyword>
<protein>
    <submittedName>
        <fullName evidence="3">Uncharacterized protein</fullName>
    </submittedName>
</protein>
<keyword evidence="2" id="KW-1133">Transmembrane helix</keyword>
<evidence type="ECO:0000313" key="4">
    <source>
        <dbReference type="Proteomes" id="UP000277580"/>
    </source>
</evidence>
<dbReference type="AlphaFoldDB" id="A0A3N4KPY9"/>
<feature type="transmembrane region" description="Helical" evidence="2">
    <location>
        <begin position="55"/>
        <end position="73"/>
    </location>
</feature>
<keyword evidence="2" id="KW-0812">Transmembrane</keyword>
<keyword evidence="2" id="KW-0472">Membrane</keyword>
<reference evidence="3 4" key="1">
    <citation type="journal article" date="2018" name="Nat. Ecol. Evol.">
        <title>Pezizomycetes genomes reveal the molecular basis of ectomycorrhizal truffle lifestyle.</title>
        <authorList>
            <person name="Murat C."/>
            <person name="Payen T."/>
            <person name="Noel B."/>
            <person name="Kuo A."/>
            <person name="Morin E."/>
            <person name="Chen J."/>
            <person name="Kohler A."/>
            <person name="Krizsan K."/>
            <person name="Balestrini R."/>
            <person name="Da Silva C."/>
            <person name="Montanini B."/>
            <person name="Hainaut M."/>
            <person name="Levati E."/>
            <person name="Barry K.W."/>
            <person name="Belfiori B."/>
            <person name="Cichocki N."/>
            <person name="Clum A."/>
            <person name="Dockter R.B."/>
            <person name="Fauchery L."/>
            <person name="Guy J."/>
            <person name="Iotti M."/>
            <person name="Le Tacon F."/>
            <person name="Lindquist E.A."/>
            <person name="Lipzen A."/>
            <person name="Malagnac F."/>
            <person name="Mello A."/>
            <person name="Molinier V."/>
            <person name="Miyauchi S."/>
            <person name="Poulain J."/>
            <person name="Riccioni C."/>
            <person name="Rubini A."/>
            <person name="Sitrit Y."/>
            <person name="Splivallo R."/>
            <person name="Traeger S."/>
            <person name="Wang M."/>
            <person name="Zifcakova L."/>
            <person name="Wipf D."/>
            <person name="Zambonelli A."/>
            <person name="Paolocci F."/>
            <person name="Nowrousian M."/>
            <person name="Ottonello S."/>
            <person name="Baldrian P."/>
            <person name="Spatafora J.W."/>
            <person name="Henrissat B."/>
            <person name="Nagy L.G."/>
            <person name="Aury J.M."/>
            <person name="Wincker P."/>
            <person name="Grigoriev I.V."/>
            <person name="Bonfante P."/>
            <person name="Martin F.M."/>
        </authorList>
    </citation>
    <scope>NUCLEOTIDE SEQUENCE [LARGE SCALE GENOMIC DNA]</scope>
    <source>
        <strain evidence="3 4">CCBAS932</strain>
    </source>
</reference>
<proteinExistence type="predicted"/>